<dbReference type="Proteomes" id="UP000202176">
    <property type="component" value="Segment"/>
</dbReference>
<sequence length="265" mass="28297">MSSEQIQRLSKEVSNQPFESPDPNGIGISAIPVLVGVGLFAGGAIAGAFFGGNKATNYSNINQDINNQVYVDLSSRCVNRCDNLANNTNVVIRDSVVDGSINFSQICAVKADCIITNSSDTYAQTIVKSISEQQIDLKTSFLTPASDTSNRVEINNKIRNQISQVMSASCQASVSNIRNNTLFYLQNSRVKGDVDFSQEGNLVSNCTMNNTAKVVLYNEAVAQNEQINKVSSALAAILIAIAAIIVLAILGFTIFKAVSSGSKNP</sequence>
<name>W5S5U4_9VIRU</name>
<keyword evidence="4" id="KW-1185">Reference proteome</keyword>
<keyword evidence="2" id="KW-1133">Transmembrane helix</keyword>
<organism evidence="3 4">
    <name type="scientific">Pithovirus sibericum</name>
    <dbReference type="NCBI Taxonomy" id="1450746"/>
    <lineage>
        <taxon>Viruses</taxon>
        <taxon>Pithoviruses</taxon>
        <taxon>Orthopithovirinae</taxon>
        <taxon>Alphapithovirus</taxon>
        <taxon>Alphapithovirus sibericum</taxon>
    </lineage>
</organism>
<evidence type="ECO:0000313" key="3">
    <source>
        <dbReference type="EMBL" id="AHH01637.1"/>
    </source>
</evidence>
<feature type="compositionally biased region" description="Polar residues" evidence="1">
    <location>
        <begin position="1"/>
        <end position="18"/>
    </location>
</feature>
<dbReference type="GeneID" id="18266098"/>
<evidence type="ECO:0000313" key="4">
    <source>
        <dbReference type="Proteomes" id="UP000202176"/>
    </source>
</evidence>
<accession>W5S5U4</accession>
<dbReference type="RefSeq" id="YP_009000972.1">
    <property type="nucleotide sequence ID" value="NC_023423.1"/>
</dbReference>
<protein>
    <recommendedName>
        <fullName evidence="5">Lipid membrane protein</fullName>
    </recommendedName>
</protein>
<dbReference type="OrthoDB" id="9298at10239"/>
<evidence type="ECO:0000256" key="1">
    <source>
        <dbReference type="SAM" id="MobiDB-lite"/>
    </source>
</evidence>
<gene>
    <name evidence="3" type="ORF">pv_70</name>
</gene>
<reference evidence="3 4" key="1">
    <citation type="journal article" date="2014" name="Proc. Natl. Acad. Sci. U.S.A.">
        <title>Thirty-thousand-year-old distant relative of giant icosahedral DNA viruses with a pandoravirus morphology.</title>
        <authorList>
            <person name="Legendre M."/>
            <person name="Bartoli J."/>
            <person name="Shmakova L."/>
            <person name="Jeudy S."/>
            <person name="Labadie K."/>
            <person name="Adrait A."/>
            <person name="Lescot M."/>
            <person name="Poirot O."/>
            <person name="Bertaux L."/>
            <person name="Bruley C."/>
            <person name="Coute Y."/>
            <person name="Rivkina E."/>
            <person name="Abergel C."/>
            <person name="Claverie J.M."/>
        </authorList>
    </citation>
    <scope>NUCLEOTIDE SEQUENCE [LARGE SCALE GENOMIC DNA]</scope>
    <source>
        <strain evidence="3">P1084-T</strain>
    </source>
</reference>
<evidence type="ECO:0000256" key="2">
    <source>
        <dbReference type="SAM" id="Phobius"/>
    </source>
</evidence>
<dbReference type="EMBL" id="KF740664">
    <property type="protein sequence ID" value="AHH01637.1"/>
    <property type="molecule type" value="Genomic_DNA"/>
</dbReference>
<keyword evidence="2" id="KW-0812">Transmembrane</keyword>
<proteinExistence type="predicted"/>
<feature type="region of interest" description="Disordered" evidence="1">
    <location>
        <begin position="1"/>
        <end position="21"/>
    </location>
</feature>
<feature type="transmembrane region" description="Helical" evidence="2">
    <location>
        <begin position="233"/>
        <end position="255"/>
    </location>
</feature>
<dbReference type="KEGG" id="vg:18266098"/>
<keyword evidence="2" id="KW-0472">Membrane</keyword>
<feature type="transmembrane region" description="Helical" evidence="2">
    <location>
        <begin position="26"/>
        <end position="50"/>
    </location>
</feature>
<evidence type="ECO:0008006" key="5">
    <source>
        <dbReference type="Google" id="ProtNLM"/>
    </source>
</evidence>